<evidence type="ECO:0000313" key="11">
    <source>
        <dbReference type="Proteomes" id="UP001596091"/>
    </source>
</evidence>
<feature type="domain" description="MacB-like periplasmic core" evidence="9">
    <location>
        <begin position="509"/>
        <end position="686"/>
    </location>
</feature>
<evidence type="ECO:0000256" key="7">
    <source>
        <dbReference type="SAM" id="Phobius"/>
    </source>
</evidence>
<evidence type="ECO:0000256" key="5">
    <source>
        <dbReference type="ARBA" id="ARBA00023136"/>
    </source>
</evidence>
<evidence type="ECO:0000256" key="3">
    <source>
        <dbReference type="ARBA" id="ARBA00022692"/>
    </source>
</evidence>
<organism evidence="10 11">
    <name type="scientific">Acidicapsa dinghuensis</name>
    <dbReference type="NCBI Taxonomy" id="2218256"/>
    <lineage>
        <taxon>Bacteria</taxon>
        <taxon>Pseudomonadati</taxon>
        <taxon>Acidobacteriota</taxon>
        <taxon>Terriglobia</taxon>
        <taxon>Terriglobales</taxon>
        <taxon>Acidobacteriaceae</taxon>
        <taxon>Acidicapsa</taxon>
    </lineage>
</organism>
<dbReference type="InterPro" id="IPR003838">
    <property type="entry name" value="ABC3_permease_C"/>
</dbReference>
<dbReference type="NCBIfam" id="NF038403">
    <property type="entry name" value="perm_prefix_1"/>
    <property type="match status" value="1"/>
</dbReference>
<evidence type="ECO:0000259" key="9">
    <source>
        <dbReference type="Pfam" id="PF12704"/>
    </source>
</evidence>
<protein>
    <submittedName>
        <fullName evidence="10">ADOP family duplicated permease</fullName>
    </submittedName>
</protein>
<feature type="domain" description="ABC3 transporter permease C-terminal" evidence="8">
    <location>
        <begin position="361"/>
        <end position="469"/>
    </location>
</feature>
<dbReference type="RefSeq" id="WP_263334290.1">
    <property type="nucleotide sequence ID" value="NZ_JAGSYH010000002.1"/>
</dbReference>
<reference evidence="11" key="1">
    <citation type="journal article" date="2019" name="Int. J. Syst. Evol. Microbiol.">
        <title>The Global Catalogue of Microorganisms (GCM) 10K type strain sequencing project: providing services to taxonomists for standard genome sequencing and annotation.</title>
        <authorList>
            <consortium name="The Broad Institute Genomics Platform"/>
            <consortium name="The Broad Institute Genome Sequencing Center for Infectious Disease"/>
            <person name="Wu L."/>
            <person name="Ma J."/>
        </authorList>
    </citation>
    <scope>NUCLEOTIDE SEQUENCE [LARGE SCALE GENOMIC DNA]</scope>
    <source>
        <strain evidence="11">JCM 4087</strain>
    </source>
</reference>
<feature type="transmembrane region" description="Helical" evidence="7">
    <location>
        <begin position="806"/>
        <end position="830"/>
    </location>
</feature>
<gene>
    <name evidence="10" type="ORF">ACFPT7_02530</name>
</gene>
<dbReference type="Pfam" id="PF02687">
    <property type="entry name" value="FtsX"/>
    <property type="match status" value="2"/>
</dbReference>
<feature type="transmembrane region" description="Helical" evidence="7">
    <location>
        <begin position="762"/>
        <end position="786"/>
    </location>
</feature>
<keyword evidence="2" id="KW-1003">Cell membrane</keyword>
<dbReference type="EMBL" id="JBHSPH010000001">
    <property type="protein sequence ID" value="MFC5861162.1"/>
    <property type="molecule type" value="Genomic_DNA"/>
</dbReference>
<evidence type="ECO:0000313" key="10">
    <source>
        <dbReference type="EMBL" id="MFC5861162.1"/>
    </source>
</evidence>
<feature type="domain" description="MacB-like periplasmic core" evidence="9">
    <location>
        <begin position="98"/>
        <end position="316"/>
    </location>
</feature>
<dbReference type="InterPro" id="IPR050250">
    <property type="entry name" value="Macrolide_Exporter_MacB"/>
</dbReference>
<feature type="transmembrane region" description="Helical" evidence="7">
    <location>
        <begin position="96"/>
        <end position="118"/>
    </location>
</feature>
<dbReference type="NCBIfam" id="TIGR03434">
    <property type="entry name" value="ADOP"/>
    <property type="match status" value="1"/>
</dbReference>
<evidence type="ECO:0000256" key="1">
    <source>
        <dbReference type="ARBA" id="ARBA00004651"/>
    </source>
</evidence>
<keyword evidence="3 7" id="KW-0812">Transmembrane</keyword>
<dbReference type="InterPro" id="IPR025857">
    <property type="entry name" value="MacB_PCD"/>
</dbReference>
<feature type="transmembrane region" description="Helical" evidence="7">
    <location>
        <begin position="850"/>
        <end position="871"/>
    </location>
</feature>
<keyword evidence="5 7" id="KW-0472">Membrane</keyword>
<evidence type="ECO:0000256" key="4">
    <source>
        <dbReference type="ARBA" id="ARBA00022989"/>
    </source>
</evidence>
<dbReference type="PANTHER" id="PTHR30572:SF4">
    <property type="entry name" value="ABC TRANSPORTER PERMEASE YTRF"/>
    <property type="match status" value="1"/>
</dbReference>
<comment type="caution">
    <text evidence="10">The sequence shown here is derived from an EMBL/GenBank/DDBJ whole genome shotgun (WGS) entry which is preliminary data.</text>
</comment>
<feature type="transmembrane region" description="Helical" evidence="7">
    <location>
        <begin position="354"/>
        <end position="377"/>
    </location>
</feature>
<keyword evidence="11" id="KW-1185">Reference proteome</keyword>
<dbReference type="Pfam" id="PF12704">
    <property type="entry name" value="MacB_PCD"/>
    <property type="match status" value="2"/>
</dbReference>
<dbReference type="Proteomes" id="UP001596091">
    <property type="component" value="Unassembled WGS sequence"/>
</dbReference>
<feature type="transmembrane region" description="Helical" evidence="7">
    <location>
        <begin position="405"/>
        <end position="427"/>
    </location>
</feature>
<evidence type="ECO:0000256" key="6">
    <source>
        <dbReference type="ARBA" id="ARBA00038076"/>
    </source>
</evidence>
<dbReference type="PANTHER" id="PTHR30572">
    <property type="entry name" value="MEMBRANE COMPONENT OF TRANSPORTER-RELATED"/>
    <property type="match status" value="1"/>
</dbReference>
<accession>A0ABW1ED13</accession>
<feature type="transmembrane region" description="Helical" evidence="7">
    <location>
        <begin position="500"/>
        <end position="520"/>
    </location>
</feature>
<name>A0ABW1ED13_9BACT</name>
<dbReference type="InterPro" id="IPR047928">
    <property type="entry name" value="Perm_prefix_1"/>
</dbReference>
<evidence type="ECO:0000259" key="8">
    <source>
        <dbReference type="Pfam" id="PF02687"/>
    </source>
</evidence>
<evidence type="ECO:0000256" key="2">
    <source>
        <dbReference type="ARBA" id="ARBA00022475"/>
    </source>
</evidence>
<dbReference type="InterPro" id="IPR017800">
    <property type="entry name" value="ADOP"/>
</dbReference>
<sequence>MRWLTQLKMRFLMLTKRQHAAEQLEDEFSFHLEQQIAENIASGMSETKARQAALRTFGNPTLLREQTRETWNWNMLESLLRDLRYSVRTLRRTPGFAAMSILVMALGIGANVALFTVVRGVLLKPLPFADSDRLIVITEGGDEVSPDHPVAGGIFEAWKQQSHSFSGLALTGGAEFNFSAGDTTGTQLAESLHGANISANLLPVLGVQPAFGRGFTPADDRREAQGTAILSWQLWMRRFGGNRAILNQTVHLNSQPYTVIGIMPAWFSYPDPTTQLWTPLYHDKPTALMISRDQHEFRAVGRLLPGVSESTARAEISLIVNRIRSQHADDPYISLKANTRPLLEDMVGDIRRPLYVLLAATGCVLLIACLNVANLLVARAAARKKELAIRTALGGSRLRRIRERIVESLLLSTAGGAFGLAFAALALKWLVQARSEMTRVESIHIDATVAAFTIAVVAFCALLSGLISAFSSGDRNILASLQSASRSTSPGQSRVTLRRVLLSLEVGLTVVLLIGAGLLLESYARLRSANLGCITDNVLTMRIMVPRMQGSQPAQLVNFYEQLLDRVRALPGVKAAGFTDVIPGQGYWEDANFSIPEHPALPAGVGLFAINRWVDPGYFNAIGIPILKGRGLDPSRKLDRVDEVVISKLFADKYFPGEDPIGRHLRVTDGTAVYLFRVVGIAGDIRYSLGEDPAPIQYFSLLAGVKNNGSLIVRSSSNVEQLALPIQRIIQSLDRNLPVSDILTMDQLLGRSTVDQSFNATLLVGFAALSLILAAVGLFGVLSYIVAQRTSEIGVRIALGAQREQVLRLVLADGLRPALVGLALGLIAAAGTTRLIQSMLYGTRPLDLTVFTAVSALLLAVAAGACLVPAWRASRLDPVQALRSE</sequence>
<proteinExistence type="inferred from homology"/>
<comment type="similarity">
    <text evidence="6">Belongs to the ABC-4 integral membrane protein family.</text>
</comment>
<keyword evidence="4 7" id="KW-1133">Transmembrane helix</keyword>
<feature type="transmembrane region" description="Helical" evidence="7">
    <location>
        <begin position="447"/>
        <end position="470"/>
    </location>
</feature>
<feature type="domain" description="ABC3 transporter permease C-terminal" evidence="8">
    <location>
        <begin position="766"/>
        <end position="878"/>
    </location>
</feature>
<comment type="subcellular location">
    <subcellularLocation>
        <location evidence="1">Cell membrane</location>
        <topology evidence="1">Multi-pass membrane protein</topology>
    </subcellularLocation>
</comment>